<keyword evidence="1" id="KW-1133">Transmembrane helix</keyword>
<evidence type="ECO:0000313" key="2">
    <source>
        <dbReference type="EMBL" id="AIE96933.1"/>
    </source>
</evidence>
<sequence>MLSKFTIVGLIIGSIISILGASSMIGSLNTPNEIQEDSVTFGIGNMDKIQFNAPENSSQSLTVTGDSFDIKIITPDSTNDVDQSFKDKASFSWTSTKSGEISIIIQNTGDSEFTEDYKFELERDPLFFTYSILVIVAGIVVIGFSAGFSAKKPKGF</sequence>
<feature type="transmembrane region" description="Helical" evidence="1">
    <location>
        <begin position="7"/>
        <end position="28"/>
    </location>
</feature>
<protein>
    <submittedName>
        <fullName evidence="2">Uncharacterized protein</fullName>
    </submittedName>
</protein>
<keyword evidence="1" id="KW-0812">Transmembrane</keyword>
<reference evidence="2" key="1">
    <citation type="journal article" date="2014" name="Genome Biol. Evol.">
        <title>Pangenome evidence for extensive interdomain horizontal transfer affecting lineage core and shell genes in uncultured planktonic thaumarchaeota and euryarchaeota.</title>
        <authorList>
            <person name="Deschamps P."/>
            <person name="Zivanovic Y."/>
            <person name="Moreira D."/>
            <person name="Rodriguez-Valera F."/>
            <person name="Lopez-Garcia P."/>
        </authorList>
    </citation>
    <scope>NUCLEOTIDE SEQUENCE</scope>
</reference>
<dbReference type="EMBL" id="KF900493">
    <property type="protein sequence ID" value="AIE96933.1"/>
    <property type="molecule type" value="Genomic_DNA"/>
</dbReference>
<name>A0A075G033_9ARCH</name>
<evidence type="ECO:0000256" key="1">
    <source>
        <dbReference type="SAM" id="Phobius"/>
    </source>
</evidence>
<accession>A0A075G033</accession>
<feature type="transmembrane region" description="Helical" evidence="1">
    <location>
        <begin position="127"/>
        <end position="150"/>
    </location>
</feature>
<organism evidence="2">
    <name type="scientific">uncultured marine thaumarchaeote AD1000_88_E07</name>
    <dbReference type="NCBI Taxonomy" id="1455946"/>
    <lineage>
        <taxon>Archaea</taxon>
        <taxon>Nitrososphaerota</taxon>
        <taxon>environmental samples</taxon>
    </lineage>
</organism>
<keyword evidence="1" id="KW-0472">Membrane</keyword>
<dbReference type="AlphaFoldDB" id="A0A075G033"/>
<proteinExistence type="predicted"/>